<dbReference type="AlphaFoldDB" id="A0A367LJY0"/>
<sequence length="69" mass="7902">MTLGVGIQRTRLFKSAWDHGLDFTSPQAKPSFRRAGCCSSHRNNLFVPRSLHRYRDGGKYTVMFEVIAE</sequence>
<accession>A0A367LJY0</accession>
<evidence type="ECO:0000313" key="2">
    <source>
        <dbReference type="Proteomes" id="UP000253664"/>
    </source>
</evidence>
<gene>
    <name evidence="1" type="ORF">L249_6457</name>
</gene>
<proteinExistence type="predicted"/>
<comment type="caution">
    <text evidence="1">The sequence shown here is derived from an EMBL/GenBank/DDBJ whole genome shotgun (WGS) entry which is preliminary data.</text>
</comment>
<reference evidence="1 2" key="1">
    <citation type="journal article" date="2015" name="BMC Genomics">
        <title>Insights from the genome of Ophiocordyceps polyrhachis-furcata to pathogenicity and host specificity in insect fungi.</title>
        <authorList>
            <person name="Wichadakul D."/>
            <person name="Kobmoo N."/>
            <person name="Ingsriswang S."/>
            <person name="Tangphatsornruang S."/>
            <person name="Chantasingh D."/>
            <person name="Luangsa-ard J.J."/>
            <person name="Eurwilaichitr L."/>
        </authorList>
    </citation>
    <scope>NUCLEOTIDE SEQUENCE [LARGE SCALE GENOMIC DNA]</scope>
    <source>
        <strain evidence="1 2">BCC 54312</strain>
    </source>
</reference>
<organism evidence="1 2">
    <name type="scientific">Ophiocordyceps polyrhachis-furcata BCC 54312</name>
    <dbReference type="NCBI Taxonomy" id="1330021"/>
    <lineage>
        <taxon>Eukaryota</taxon>
        <taxon>Fungi</taxon>
        <taxon>Dikarya</taxon>
        <taxon>Ascomycota</taxon>
        <taxon>Pezizomycotina</taxon>
        <taxon>Sordariomycetes</taxon>
        <taxon>Hypocreomycetidae</taxon>
        <taxon>Hypocreales</taxon>
        <taxon>Ophiocordycipitaceae</taxon>
        <taxon>Ophiocordyceps</taxon>
    </lineage>
</organism>
<evidence type="ECO:0000313" key="1">
    <source>
        <dbReference type="EMBL" id="RCI14709.1"/>
    </source>
</evidence>
<dbReference type="EMBL" id="LKCN02000003">
    <property type="protein sequence ID" value="RCI14709.1"/>
    <property type="molecule type" value="Genomic_DNA"/>
</dbReference>
<keyword evidence="2" id="KW-1185">Reference proteome</keyword>
<protein>
    <submittedName>
        <fullName evidence="1">Uncharacterized protein</fullName>
    </submittedName>
</protein>
<name>A0A367LJY0_9HYPO</name>
<dbReference type="Proteomes" id="UP000253664">
    <property type="component" value="Unassembled WGS sequence"/>
</dbReference>